<evidence type="ECO:0000256" key="7">
    <source>
        <dbReference type="ARBA" id="ARBA00023136"/>
    </source>
</evidence>
<feature type="transmembrane region" description="Helical" evidence="8">
    <location>
        <begin position="26"/>
        <end position="43"/>
    </location>
</feature>
<feature type="transmembrane region" description="Helical" evidence="8">
    <location>
        <begin position="121"/>
        <end position="149"/>
    </location>
</feature>
<feature type="transmembrane region" description="Helical" evidence="8">
    <location>
        <begin position="229"/>
        <end position="250"/>
    </location>
</feature>
<dbReference type="Proteomes" id="UP000669239">
    <property type="component" value="Unassembled WGS sequence"/>
</dbReference>
<proteinExistence type="predicted"/>
<feature type="transmembrane region" description="Helical" evidence="8">
    <location>
        <begin position="169"/>
        <end position="193"/>
    </location>
</feature>
<keyword evidence="2" id="KW-1003">Cell membrane</keyword>
<comment type="caution">
    <text evidence="9">The sequence shown here is derived from an EMBL/GenBank/DDBJ whole genome shotgun (WGS) entry which is preliminary data.</text>
</comment>
<comment type="subcellular location">
    <subcellularLocation>
        <location evidence="1">Cell membrane</location>
        <topology evidence="1">Multi-pass membrane protein</topology>
    </subcellularLocation>
</comment>
<keyword evidence="5 9" id="KW-0378">Hydrolase</keyword>
<keyword evidence="10" id="KW-1185">Reference proteome</keyword>
<keyword evidence="4 8" id="KW-0812">Transmembrane</keyword>
<keyword evidence="3" id="KW-0645">Protease</keyword>
<sequence>MPEVRMMAETSMPGSFKIFPILRQNWPYYLTGTAVIIIIKVFYGHAAASRLTWILTPTAWWVRTLSRIPFEYDPIAGYVNYPLRFIIAPSCSGVQFMMIAIAMLIFSYVHRMDTKKKKISWTLFSFGISYLSTVFVNGFRILLSIYLPASLPVWLHNPRLYEGWLTRGRLHTMTGVAVYFTSLFILYHGAGHISGKPFPTWSPPLFWYVFLVLGLPFLNSAYKNNGPRFLEYAALLAAVCTVILFLFFLAGRMRRHFMKRHGNTAVDKN</sequence>
<keyword evidence="6 8" id="KW-1133">Transmembrane helix</keyword>
<feature type="transmembrane region" description="Helical" evidence="8">
    <location>
        <begin position="205"/>
        <end position="223"/>
    </location>
</feature>
<dbReference type="InterPro" id="IPR026392">
    <property type="entry name" value="Exo/Archaeosortase_dom"/>
</dbReference>
<dbReference type="NCBIfam" id="TIGR04287">
    <property type="entry name" value="exosort_XrtK"/>
    <property type="match status" value="1"/>
</dbReference>
<evidence type="ECO:0000256" key="5">
    <source>
        <dbReference type="ARBA" id="ARBA00022801"/>
    </source>
</evidence>
<dbReference type="EMBL" id="JAAITT010000008">
    <property type="protein sequence ID" value="NSJ48507.1"/>
    <property type="molecule type" value="Genomic_DNA"/>
</dbReference>
<evidence type="ECO:0000256" key="4">
    <source>
        <dbReference type="ARBA" id="ARBA00022692"/>
    </source>
</evidence>
<name>A0ABX2HIJ1_9FIRM</name>
<feature type="transmembrane region" description="Helical" evidence="8">
    <location>
        <begin position="86"/>
        <end position="109"/>
    </location>
</feature>
<evidence type="ECO:0000256" key="1">
    <source>
        <dbReference type="ARBA" id="ARBA00004651"/>
    </source>
</evidence>
<organism evidence="9 10">
    <name type="scientific">Enterocloster aldenensis</name>
    <dbReference type="NCBI Taxonomy" id="358742"/>
    <lineage>
        <taxon>Bacteria</taxon>
        <taxon>Bacillati</taxon>
        <taxon>Bacillota</taxon>
        <taxon>Clostridia</taxon>
        <taxon>Lachnospirales</taxon>
        <taxon>Lachnospiraceae</taxon>
        <taxon>Enterocloster</taxon>
    </lineage>
</organism>
<protein>
    <submittedName>
        <fullName evidence="9">Exosortase K</fullName>
        <ecNumber evidence="9">3.4.22.-</ecNumber>
    </submittedName>
</protein>
<keyword evidence="7 8" id="KW-0472">Membrane</keyword>
<dbReference type="InterPro" id="IPR027551">
    <property type="entry name" value="Exosort_XrtK"/>
</dbReference>
<evidence type="ECO:0000256" key="6">
    <source>
        <dbReference type="ARBA" id="ARBA00022989"/>
    </source>
</evidence>
<evidence type="ECO:0000256" key="3">
    <source>
        <dbReference type="ARBA" id="ARBA00022670"/>
    </source>
</evidence>
<dbReference type="NCBIfam" id="TIGR04178">
    <property type="entry name" value="exo_archaeo"/>
    <property type="match status" value="1"/>
</dbReference>
<accession>A0ABX2HIJ1</accession>
<dbReference type="EC" id="3.4.22.-" evidence="9"/>
<gene>
    <name evidence="9" type="primary">xrtK</name>
    <name evidence="9" type="ORF">G5B36_07305</name>
</gene>
<evidence type="ECO:0000256" key="8">
    <source>
        <dbReference type="SAM" id="Phobius"/>
    </source>
</evidence>
<evidence type="ECO:0000256" key="2">
    <source>
        <dbReference type="ARBA" id="ARBA00022475"/>
    </source>
</evidence>
<dbReference type="GO" id="GO:0016787">
    <property type="term" value="F:hydrolase activity"/>
    <property type="evidence" value="ECO:0007669"/>
    <property type="project" value="UniProtKB-KW"/>
</dbReference>
<evidence type="ECO:0000313" key="10">
    <source>
        <dbReference type="Proteomes" id="UP000669239"/>
    </source>
</evidence>
<evidence type="ECO:0000313" key="9">
    <source>
        <dbReference type="EMBL" id="NSJ48507.1"/>
    </source>
</evidence>
<reference evidence="9 10" key="1">
    <citation type="journal article" date="2020" name="Cell Host Microbe">
        <title>Functional and Genomic Variation between Human-Derived Isolates of Lachnospiraceae Reveals Inter- and Intra-Species Diversity.</title>
        <authorList>
            <person name="Sorbara M.T."/>
            <person name="Littmann E.R."/>
            <person name="Fontana E."/>
            <person name="Moody T.U."/>
            <person name="Kohout C.E."/>
            <person name="Gjonbalaj M."/>
            <person name="Eaton V."/>
            <person name="Seok R."/>
            <person name="Leiner I.M."/>
            <person name="Pamer E.G."/>
        </authorList>
    </citation>
    <scope>NUCLEOTIDE SEQUENCE [LARGE SCALE GENOMIC DNA]</scope>
    <source>
        <strain evidence="9 10">MSK.1.17</strain>
    </source>
</reference>